<sequence length="713" mass="79261">MHIHGATMKISVACFLINCLVSFGLAEMKVKKANQGEQLEIRCILNAKRYCRDKPTGFIFKDGCRRCQCQLHKVRCKTPYCEKMHELGTNPAEYCKHIMEENQNQLSTRFNPVDDAEFINEYLEPVKEIGSDVKQLSPPADMRTISHALPVGPDEPHSSEKANIGPMGPQPAVFPHSPRDDPMSLLRPDGPVGPQPAGPSHDGPGPIDLPLGPGPERPPDVMAQPAKGPEGSALFDFQREHPEGPRPLMEGMVPLHRSPQEGPMPPMPPPPPPPPPPPSLPLGPKPPLGPQRDAGNTPIAGPDHPSRDSSSPKDRTSEGKQKPKKDRNDLASDSGSLFSSLPKSSGSGKSASRSKRTNYNTRSLMDRILKKFSRKDETKKLEKTKKSKKVPKKRTTVGKKPHTKYDTPLLFHLNEFDPPSFWPQKNGPHDMYVQPMPPPHMMGGHHAEELHGPFLMMDHFGEAGLPHSSDGLFHPVDMKGRGWTGYGPGERWLPMDREFEPIPRNSGPSEDGLHVMGPQGTEFLGPRGFPEPFRGYQMPEIPLLDPEGLVPVKQTVQTDGNQTKIRGSPAEEGTGTGSDIDLSEPHSLTAPEKEGQKFLNQVIIQKTSSKGNSNQNIGSKYGRPMSRPYYSYHTMPKSLKISREELLSQLRLLKIEARYWKKKYESCTGYRSKIRSALYGEIHRPKNAGLSIRRLSVTGLTVLFVADWLRRWL</sequence>
<keyword evidence="4" id="KW-1185">Reference proteome</keyword>
<feature type="compositionally biased region" description="Polar residues" evidence="1">
    <location>
        <begin position="556"/>
        <end position="565"/>
    </location>
</feature>
<evidence type="ECO:0000256" key="1">
    <source>
        <dbReference type="SAM" id="MobiDB-lite"/>
    </source>
</evidence>
<accession>A0A4E0R343</accession>
<evidence type="ECO:0000313" key="4">
    <source>
        <dbReference type="Proteomes" id="UP000230066"/>
    </source>
</evidence>
<feature type="compositionally biased region" description="Basic residues" evidence="1">
    <location>
        <begin position="382"/>
        <end position="402"/>
    </location>
</feature>
<feature type="signal peptide" evidence="2">
    <location>
        <begin position="1"/>
        <end position="26"/>
    </location>
</feature>
<protein>
    <submittedName>
        <fullName evidence="3">Uncharacterized protein</fullName>
    </submittedName>
</protein>
<name>A0A4E0R343_FASHE</name>
<feature type="region of interest" description="Disordered" evidence="1">
    <location>
        <begin position="556"/>
        <end position="594"/>
    </location>
</feature>
<proteinExistence type="predicted"/>
<feature type="chain" id="PRO_5020040045" evidence="2">
    <location>
        <begin position="27"/>
        <end position="713"/>
    </location>
</feature>
<gene>
    <name evidence="3" type="ORF">D915_007782</name>
</gene>
<dbReference type="EMBL" id="JXXN02003384">
    <property type="protein sequence ID" value="THD21625.1"/>
    <property type="molecule type" value="Genomic_DNA"/>
</dbReference>
<feature type="compositionally biased region" description="Pro residues" evidence="1">
    <location>
        <begin position="262"/>
        <end position="289"/>
    </location>
</feature>
<evidence type="ECO:0000256" key="2">
    <source>
        <dbReference type="SAM" id="SignalP"/>
    </source>
</evidence>
<keyword evidence="2" id="KW-0732">Signal</keyword>
<organism evidence="3 4">
    <name type="scientific">Fasciola hepatica</name>
    <name type="common">Liver fluke</name>
    <dbReference type="NCBI Taxonomy" id="6192"/>
    <lineage>
        <taxon>Eukaryota</taxon>
        <taxon>Metazoa</taxon>
        <taxon>Spiralia</taxon>
        <taxon>Lophotrochozoa</taxon>
        <taxon>Platyhelminthes</taxon>
        <taxon>Trematoda</taxon>
        <taxon>Digenea</taxon>
        <taxon>Plagiorchiida</taxon>
        <taxon>Echinostomata</taxon>
        <taxon>Echinostomatoidea</taxon>
        <taxon>Fasciolidae</taxon>
        <taxon>Fasciola</taxon>
    </lineage>
</organism>
<feature type="compositionally biased region" description="Basic and acidic residues" evidence="1">
    <location>
        <begin position="304"/>
        <end position="330"/>
    </location>
</feature>
<feature type="compositionally biased region" description="Basic and acidic residues" evidence="1">
    <location>
        <begin position="364"/>
        <end position="381"/>
    </location>
</feature>
<evidence type="ECO:0000313" key="3">
    <source>
        <dbReference type="EMBL" id="THD21625.1"/>
    </source>
</evidence>
<dbReference type="Proteomes" id="UP000230066">
    <property type="component" value="Unassembled WGS sequence"/>
</dbReference>
<comment type="caution">
    <text evidence="3">The sequence shown here is derived from an EMBL/GenBank/DDBJ whole genome shotgun (WGS) entry which is preliminary data.</text>
</comment>
<feature type="compositionally biased region" description="Low complexity" evidence="1">
    <location>
        <begin position="202"/>
        <end position="211"/>
    </location>
</feature>
<dbReference type="AlphaFoldDB" id="A0A4E0R343"/>
<feature type="compositionally biased region" description="Low complexity" evidence="1">
    <location>
        <begin position="331"/>
        <end position="351"/>
    </location>
</feature>
<feature type="region of interest" description="Disordered" evidence="1">
    <location>
        <begin position="144"/>
        <end position="403"/>
    </location>
</feature>
<reference evidence="3" key="1">
    <citation type="submission" date="2019-03" db="EMBL/GenBank/DDBJ databases">
        <title>Improved annotation for the trematode Fasciola hepatica.</title>
        <authorList>
            <person name="Choi Y.-J."/>
            <person name="Martin J."/>
            <person name="Mitreva M."/>
        </authorList>
    </citation>
    <scope>NUCLEOTIDE SEQUENCE [LARGE SCALE GENOMIC DNA]</scope>
</reference>